<gene>
    <name evidence="8" type="primary">DXO</name>
</gene>
<dbReference type="PANTHER" id="PTHR12395:SF9">
    <property type="entry name" value="DECAPPING AND EXORIBONUCLEASE PROTEIN"/>
    <property type="match status" value="1"/>
</dbReference>
<dbReference type="GO" id="GO:0005829">
    <property type="term" value="C:cytosol"/>
    <property type="evidence" value="ECO:0007669"/>
    <property type="project" value="Ensembl"/>
</dbReference>
<comment type="subcellular location">
    <subcellularLocation>
        <location evidence="5">Nucleus</location>
    </subcellularLocation>
</comment>
<comment type="cofactor">
    <cofactor evidence="5">
        <name>Mg(2+)</name>
        <dbReference type="ChEBI" id="CHEBI:18420"/>
    </cofactor>
    <text evidence="5">Binds 2 magnesium ions.</text>
</comment>
<keyword evidence="5" id="KW-0540">Nuclease</keyword>
<accession>A0A8D0HAX6</accession>
<keyword evidence="5" id="KW-0539">Nucleus</keyword>
<comment type="catalytic activity">
    <reaction evidence="4">
        <text>a 5'-end NAD(+)-phospho-ribonucleoside in snoRNA + H2O = a 5'-end phospho-ribonucleoside in snoRNA + NAD(+) + H(+)</text>
        <dbReference type="Rhea" id="RHEA:60892"/>
        <dbReference type="Rhea" id="RHEA-COMP:15699"/>
        <dbReference type="Rhea" id="RHEA-COMP:15700"/>
        <dbReference type="ChEBI" id="CHEBI:15377"/>
        <dbReference type="ChEBI" id="CHEBI:15378"/>
        <dbReference type="ChEBI" id="CHEBI:57540"/>
        <dbReference type="ChEBI" id="CHEBI:138282"/>
        <dbReference type="ChEBI" id="CHEBI:144029"/>
    </reaction>
    <physiologicalReaction direction="left-to-right" evidence="4">
        <dbReference type="Rhea" id="RHEA:60893"/>
    </physiologicalReaction>
</comment>
<dbReference type="GeneTree" id="ENSGT00390000006425"/>
<evidence type="ECO:0000256" key="1">
    <source>
        <dbReference type="ARBA" id="ARBA00006562"/>
    </source>
</evidence>
<sequence length="341" mass="38441">MEPVKRVWEDAANAPTDPPTKRQSQDPAALHLAVSPSLYDAPFPFYRRPAEVGCFSLDGQRCYHGDARQLRYYNPPPTEGPSPCFDLRDGYRDRYVRCDGSIREGLDHLLKWVEGNRDRLRTEGEERPISADFVTWRGHLTKVLTTPYEKQEGWLLGVSRFRGTFYISEFETPAAQRRKETQPEILKELTYMGYKFEQYMCAGVSLCSRHKLIKWWAQSFLPGVSRIVAGYRSPDGTVVGLETFETMKIFQLIRGDEGCWKPAVCMNFAQAFLAHIKKVVTKDDPRSPGSQPPLLSLTSPHSPAREPRSPGSQPPCSHSLAPTPLPENPGVLAPSPPALTH</sequence>
<comment type="catalytic activity">
    <reaction evidence="2">
        <text>a 5'-end FAD-phospho-ribonucleoside in mRNA + H2O = a 5'-end phospho-ribonucleoside in mRNA + FAD + H(+)</text>
        <dbReference type="Rhea" id="RHEA:67492"/>
        <dbReference type="Rhea" id="RHEA-COMP:15692"/>
        <dbReference type="Rhea" id="RHEA-COMP:17275"/>
        <dbReference type="ChEBI" id="CHEBI:15377"/>
        <dbReference type="ChEBI" id="CHEBI:15378"/>
        <dbReference type="ChEBI" id="CHEBI:57692"/>
        <dbReference type="ChEBI" id="CHEBI:138282"/>
        <dbReference type="ChEBI" id="CHEBI:172372"/>
    </reaction>
    <physiologicalReaction direction="left-to-right" evidence="2">
        <dbReference type="Rhea" id="RHEA:67493"/>
    </physiologicalReaction>
</comment>
<feature type="compositionally biased region" description="Low complexity" evidence="6">
    <location>
        <begin position="287"/>
        <end position="302"/>
    </location>
</feature>
<organism evidence="8 9">
    <name type="scientific">Sphenodon punctatus</name>
    <name type="common">Tuatara</name>
    <name type="synonym">Hatteria punctata</name>
    <dbReference type="NCBI Taxonomy" id="8508"/>
    <lineage>
        <taxon>Eukaryota</taxon>
        <taxon>Metazoa</taxon>
        <taxon>Chordata</taxon>
        <taxon>Craniata</taxon>
        <taxon>Vertebrata</taxon>
        <taxon>Euteleostomi</taxon>
        <taxon>Lepidosauria</taxon>
        <taxon>Sphenodontia</taxon>
        <taxon>Sphenodontidae</taxon>
        <taxon>Sphenodon</taxon>
    </lineage>
</organism>
<dbReference type="GO" id="GO:0003723">
    <property type="term" value="F:RNA binding"/>
    <property type="evidence" value="ECO:0007669"/>
    <property type="project" value="UniProtKB-KW"/>
</dbReference>
<evidence type="ECO:0000313" key="9">
    <source>
        <dbReference type="Proteomes" id="UP000694392"/>
    </source>
</evidence>
<dbReference type="GO" id="GO:0034353">
    <property type="term" value="F:mRNA 5'-diphosphatase activity"/>
    <property type="evidence" value="ECO:0007669"/>
    <property type="project" value="TreeGrafter"/>
</dbReference>
<proteinExistence type="inferred from homology"/>
<dbReference type="GO" id="GO:0110155">
    <property type="term" value="P:NAD-cap decapping"/>
    <property type="evidence" value="ECO:0007669"/>
    <property type="project" value="Ensembl"/>
</dbReference>
<evidence type="ECO:0000256" key="3">
    <source>
        <dbReference type="ARBA" id="ARBA00024564"/>
    </source>
</evidence>
<comment type="catalytic activity">
    <reaction evidence="3">
        <text>a 5'-end CoA-ribonucleoside in mRNA + H2O = 3'-dephospho-CoA + a 5'-end phospho-ribonucleoside in mRNA + H(+)</text>
        <dbReference type="Rhea" id="RHEA:67496"/>
        <dbReference type="Rhea" id="RHEA-COMP:15692"/>
        <dbReference type="Rhea" id="RHEA-COMP:17276"/>
        <dbReference type="ChEBI" id="CHEBI:15377"/>
        <dbReference type="ChEBI" id="CHEBI:15378"/>
        <dbReference type="ChEBI" id="CHEBI:57328"/>
        <dbReference type="ChEBI" id="CHEBI:138282"/>
        <dbReference type="ChEBI" id="CHEBI:172371"/>
    </reaction>
    <physiologicalReaction direction="left-to-right" evidence="3">
        <dbReference type="Rhea" id="RHEA:67497"/>
    </physiologicalReaction>
</comment>
<dbReference type="GO" id="GO:0005654">
    <property type="term" value="C:nucleoplasm"/>
    <property type="evidence" value="ECO:0007669"/>
    <property type="project" value="Ensembl"/>
</dbReference>
<evidence type="ECO:0000259" key="7">
    <source>
        <dbReference type="Pfam" id="PF08652"/>
    </source>
</evidence>
<name>A0A8D0HAX6_SPHPU</name>
<dbReference type="Proteomes" id="UP000694392">
    <property type="component" value="Unplaced"/>
</dbReference>
<dbReference type="EC" id="3.6.1.-" evidence="5"/>
<dbReference type="GO" id="GO:0046872">
    <property type="term" value="F:metal ion binding"/>
    <property type="evidence" value="ECO:0007669"/>
    <property type="project" value="UniProtKB-KW"/>
</dbReference>
<dbReference type="PANTHER" id="PTHR12395">
    <property type="entry name" value="DOM-3 RELATED"/>
    <property type="match status" value="1"/>
</dbReference>
<reference evidence="8" key="2">
    <citation type="submission" date="2025-09" db="UniProtKB">
        <authorList>
            <consortium name="Ensembl"/>
        </authorList>
    </citation>
    <scope>IDENTIFICATION</scope>
</reference>
<dbReference type="Pfam" id="PF08652">
    <property type="entry name" value="RAI1"/>
    <property type="match status" value="2"/>
</dbReference>
<comment type="function">
    <text evidence="5">Decapping enzyme for NAD-capped RNAs: specifically hydrolyzes the nicotinamide adenine dinucleotide (NAD) cap from a subset of RNAs by removing the entire NAD moiety from the 5'-end of an NAD-capped RNA.</text>
</comment>
<dbReference type="InterPro" id="IPR013961">
    <property type="entry name" value="RAI1"/>
</dbReference>
<dbReference type="InterPro" id="IPR039039">
    <property type="entry name" value="RAI1-like_fam"/>
</dbReference>
<keyword evidence="9" id="KW-1185">Reference proteome</keyword>
<dbReference type="GO" id="GO:0005886">
    <property type="term" value="C:plasma membrane"/>
    <property type="evidence" value="ECO:0007669"/>
    <property type="project" value="Ensembl"/>
</dbReference>
<keyword evidence="5" id="KW-0378">Hydrolase</keyword>
<keyword evidence="5" id="KW-0694">RNA-binding</keyword>
<reference evidence="8" key="1">
    <citation type="submission" date="2025-08" db="UniProtKB">
        <authorList>
            <consortium name="Ensembl"/>
        </authorList>
    </citation>
    <scope>IDENTIFICATION</scope>
</reference>
<keyword evidence="5" id="KW-0479">Metal-binding</keyword>
<dbReference type="Ensembl" id="ENSSPUT00000017799.1">
    <property type="protein sequence ID" value="ENSSPUP00000016710.1"/>
    <property type="gene ID" value="ENSSPUG00000012861.1"/>
</dbReference>
<feature type="domain" description="RAI1-like" evidence="7">
    <location>
        <begin position="209"/>
        <end position="283"/>
    </location>
</feature>
<dbReference type="GO" id="GO:0000166">
    <property type="term" value="F:nucleotide binding"/>
    <property type="evidence" value="ECO:0007669"/>
    <property type="project" value="UniProtKB-KW"/>
</dbReference>
<keyword evidence="5" id="KW-0460">Magnesium</keyword>
<evidence type="ECO:0000256" key="4">
    <source>
        <dbReference type="ARBA" id="ARBA00049418"/>
    </source>
</evidence>
<evidence type="ECO:0000313" key="8">
    <source>
        <dbReference type="Ensembl" id="ENSSPUP00000016710.1"/>
    </source>
</evidence>
<evidence type="ECO:0000256" key="6">
    <source>
        <dbReference type="SAM" id="MobiDB-lite"/>
    </source>
</evidence>
<evidence type="ECO:0000256" key="5">
    <source>
        <dbReference type="RuleBase" id="RU367113"/>
    </source>
</evidence>
<evidence type="ECO:0000256" key="2">
    <source>
        <dbReference type="ARBA" id="ARBA00024458"/>
    </source>
</evidence>
<protein>
    <recommendedName>
        <fullName evidence="5">Decapping nuclease</fullName>
        <ecNumber evidence="5">3.6.1.-</ecNumber>
    </recommendedName>
</protein>
<feature type="domain" description="RAI1-like" evidence="7">
    <location>
        <begin position="47"/>
        <end position="202"/>
    </location>
</feature>
<dbReference type="AlphaFoldDB" id="A0A8D0HAX6"/>
<keyword evidence="5" id="KW-0547">Nucleotide-binding</keyword>
<dbReference type="OMA" id="ACTPYEN"/>
<dbReference type="GO" id="GO:0000956">
    <property type="term" value="P:nuclear-transcribed mRNA catabolic process"/>
    <property type="evidence" value="ECO:0007669"/>
    <property type="project" value="TreeGrafter"/>
</dbReference>
<dbReference type="GO" id="GO:0004518">
    <property type="term" value="F:nuclease activity"/>
    <property type="evidence" value="ECO:0007669"/>
    <property type="project" value="UniProtKB-KW"/>
</dbReference>
<feature type="region of interest" description="Disordered" evidence="6">
    <location>
        <begin position="1"/>
        <end position="26"/>
    </location>
</feature>
<comment type="similarity">
    <text evidence="1 5">Belongs to the DXO/Dom3Z family.</text>
</comment>
<feature type="region of interest" description="Disordered" evidence="6">
    <location>
        <begin position="282"/>
        <end position="341"/>
    </location>
</feature>